<reference evidence="1" key="1">
    <citation type="submission" date="2016-04" db="EMBL/GenBank/DDBJ databases">
        <authorList>
            <person name="Evans L.H."/>
            <person name="Alamgir A."/>
            <person name="Owens N."/>
            <person name="Weber N.D."/>
            <person name="Virtaneva K."/>
            <person name="Barbian K."/>
            <person name="Babar A."/>
            <person name="Rosenke K."/>
        </authorList>
    </citation>
    <scope>NUCLEOTIDE SEQUENCE</scope>
    <source>
        <strain evidence="1">92-2</strain>
    </source>
</reference>
<proteinExistence type="predicted"/>
<dbReference type="EMBL" id="FLUP01000001">
    <property type="protein sequence ID" value="SBV92957.1"/>
    <property type="molecule type" value="Genomic_DNA"/>
</dbReference>
<gene>
    <name evidence="1" type="ORF">KM92DES2_10337</name>
</gene>
<organism evidence="1">
    <name type="scientific">uncultured Desulfovibrio sp</name>
    <dbReference type="NCBI Taxonomy" id="167968"/>
    <lineage>
        <taxon>Bacteria</taxon>
        <taxon>Pseudomonadati</taxon>
        <taxon>Thermodesulfobacteriota</taxon>
        <taxon>Desulfovibrionia</taxon>
        <taxon>Desulfovibrionales</taxon>
        <taxon>Desulfovibrionaceae</taxon>
        <taxon>Desulfovibrio</taxon>
        <taxon>environmental samples</taxon>
    </lineage>
</organism>
<accession>A0A212J0K9</accession>
<dbReference type="RefSeq" id="WP_227117566.1">
    <property type="nucleotide sequence ID" value="NZ_LT598928.1"/>
</dbReference>
<protein>
    <submittedName>
        <fullName evidence="1">Uncharacterized protein</fullName>
    </submittedName>
</protein>
<sequence>MEYPLDLVSVALKSQGEKIFTLADGHEMKILPVGDGKTMDIIIDDGASYKTKGANDFVKKVEQILEGRGIAGWDETREGQDSIDQVLSMYKNNLE</sequence>
<evidence type="ECO:0000313" key="1">
    <source>
        <dbReference type="EMBL" id="SBV92957.1"/>
    </source>
</evidence>
<name>A0A212J0K9_9BACT</name>
<dbReference type="AlphaFoldDB" id="A0A212J0K9"/>